<organism evidence="1 2">
    <name type="scientific">Sphingobium yanoikuyae</name>
    <name type="common">Sphingomonas yanoikuyae</name>
    <dbReference type="NCBI Taxonomy" id="13690"/>
    <lineage>
        <taxon>Bacteria</taxon>
        <taxon>Pseudomonadati</taxon>
        <taxon>Pseudomonadota</taxon>
        <taxon>Alphaproteobacteria</taxon>
        <taxon>Sphingomonadales</taxon>
        <taxon>Sphingomonadaceae</taxon>
        <taxon>Sphingobium</taxon>
    </lineage>
</organism>
<dbReference type="NCBIfam" id="NF046037">
    <property type="entry name" value="carphisopro"/>
    <property type="match status" value="1"/>
</dbReference>
<evidence type="ECO:0008006" key="3">
    <source>
        <dbReference type="Google" id="ProtNLM"/>
    </source>
</evidence>
<dbReference type="RefSeq" id="WP_155276460.1">
    <property type="nucleotide sequence ID" value="NZ_JGVR01000024.1"/>
</dbReference>
<evidence type="ECO:0000313" key="2">
    <source>
        <dbReference type="Proteomes" id="UP000028534"/>
    </source>
</evidence>
<dbReference type="EMBL" id="JGVR01000024">
    <property type="protein sequence ID" value="KEZ17197.1"/>
    <property type="molecule type" value="Genomic_DNA"/>
</dbReference>
<dbReference type="GO" id="GO:0003677">
    <property type="term" value="F:DNA binding"/>
    <property type="evidence" value="ECO:0007669"/>
    <property type="project" value="InterPro"/>
</dbReference>
<comment type="caution">
    <text evidence="1">The sequence shown here is derived from an EMBL/GenBank/DDBJ whole genome shotgun (WGS) entry which is preliminary data.</text>
</comment>
<dbReference type="InterPro" id="IPR059216">
    <property type="entry name" value="LeuA_carph_isopro_dom"/>
</dbReference>
<dbReference type="InterPro" id="IPR010982">
    <property type="entry name" value="Lambda_DNA-bd_dom_sf"/>
</dbReference>
<dbReference type="Proteomes" id="UP000028534">
    <property type="component" value="Unassembled WGS sequence"/>
</dbReference>
<evidence type="ECO:0000313" key="1">
    <source>
        <dbReference type="EMBL" id="KEZ17197.1"/>
    </source>
</evidence>
<dbReference type="Gene3D" id="1.10.260.40">
    <property type="entry name" value="lambda repressor-like DNA-binding domains"/>
    <property type="match status" value="1"/>
</dbReference>
<proteinExistence type="predicted"/>
<dbReference type="SUPFAM" id="SSF47413">
    <property type="entry name" value="lambda repressor-like DNA-binding domains"/>
    <property type="match status" value="1"/>
</dbReference>
<name>A0A084EGV5_SPHYA</name>
<dbReference type="PATRIC" id="fig|13690.10.peg.3783"/>
<dbReference type="AlphaFoldDB" id="A0A084EGV5"/>
<protein>
    <recommendedName>
        <fullName evidence="3">Helix-turn-helix domain-containing protein</fullName>
    </recommendedName>
</protein>
<gene>
    <name evidence="1" type="ORF">CP98_03695</name>
</gene>
<sequence length="70" mass="7359">MTKAAQIVDALGGTVKVANALDLTPSTVSSWKGSGKIPRWWMRDINALAQKTGVDLDNLPRPTKPASAAA</sequence>
<reference evidence="1 2" key="1">
    <citation type="submission" date="2014-03" db="EMBL/GenBank/DDBJ databases">
        <title>Genome sequence of Sphingobium yanoikuyae B1.</title>
        <authorList>
            <person name="Gan H.M."/>
            <person name="Gan H.Y."/>
            <person name="Savka M.A."/>
        </authorList>
    </citation>
    <scope>NUCLEOTIDE SEQUENCE [LARGE SCALE GENOMIC DNA]</scope>
    <source>
        <strain evidence="1 2">B1</strain>
    </source>
</reference>
<accession>A0A084EGV5</accession>